<accession>A0A642US06</accession>
<dbReference type="SMART" id="SM00577">
    <property type="entry name" value="CPDc"/>
    <property type="match status" value="1"/>
</dbReference>
<dbReference type="GeneID" id="54780679"/>
<dbReference type="InterPro" id="IPR004274">
    <property type="entry name" value="FCP1_dom"/>
</dbReference>
<dbReference type="AlphaFoldDB" id="A0A642US06"/>
<evidence type="ECO:0000256" key="2">
    <source>
        <dbReference type="SAM" id="Phobius"/>
    </source>
</evidence>
<dbReference type="InterPro" id="IPR023214">
    <property type="entry name" value="HAD_sf"/>
</dbReference>
<dbReference type="RefSeq" id="XP_034013161.1">
    <property type="nucleotide sequence ID" value="XM_034154635.1"/>
</dbReference>
<dbReference type="EMBL" id="SWFT01000064">
    <property type="protein sequence ID" value="KAA8904076.1"/>
    <property type="molecule type" value="Genomic_DNA"/>
</dbReference>
<evidence type="ECO:0000256" key="1">
    <source>
        <dbReference type="SAM" id="MobiDB-lite"/>
    </source>
</evidence>
<dbReference type="CDD" id="cd07521">
    <property type="entry name" value="HAD_FCP1-like"/>
    <property type="match status" value="1"/>
</dbReference>
<keyword evidence="2" id="KW-0812">Transmembrane</keyword>
<dbReference type="OrthoDB" id="277011at2759"/>
<reference evidence="4 5" key="1">
    <citation type="submission" date="2019-07" db="EMBL/GenBank/DDBJ databases">
        <title>Genome assembly of two rare yeast pathogens: Diutina rugosa and Trichomonascus ciferrii.</title>
        <authorList>
            <person name="Mixao V."/>
            <person name="Saus E."/>
            <person name="Hansen A."/>
            <person name="Lass-Flor C."/>
            <person name="Gabaldon T."/>
        </authorList>
    </citation>
    <scope>NUCLEOTIDE SEQUENCE [LARGE SCALE GENOMIC DNA]</scope>
    <source>
        <strain evidence="4 5">CBS 613</strain>
    </source>
</reference>
<dbReference type="OMA" id="GWINDQH"/>
<dbReference type="Proteomes" id="UP000449547">
    <property type="component" value="Unassembled WGS sequence"/>
</dbReference>
<keyword evidence="2" id="KW-0472">Membrane</keyword>
<dbReference type="Gene3D" id="3.40.50.1000">
    <property type="entry name" value="HAD superfamily/HAD-like"/>
    <property type="match status" value="1"/>
</dbReference>
<feature type="region of interest" description="Disordered" evidence="1">
    <location>
        <begin position="131"/>
        <end position="159"/>
    </location>
</feature>
<keyword evidence="2" id="KW-1133">Transmembrane helix</keyword>
<dbReference type="NCBIfam" id="TIGR02251">
    <property type="entry name" value="HIF-SF_euk"/>
    <property type="match status" value="1"/>
</dbReference>
<feature type="compositionally biased region" description="Polar residues" evidence="1">
    <location>
        <begin position="134"/>
        <end position="144"/>
    </location>
</feature>
<evidence type="ECO:0000259" key="3">
    <source>
        <dbReference type="PROSITE" id="PS50969"/>
    </source>
</evidence>
<feature type="domain" description="FCP1 homology" evidence="3">
    <location>
        <begin position="198"/>
        <end position="377"/>
    </location>
</feature>
<evidence type="ECO:0000313" key="4">
    <source>
        <dbReference type="EMBL" id="KAA8904076.1"/>
    </source>
</evidence>
<dbReference type="InterPro" id="IPR011948">
    <property type="entry name" value="Dullard_phosphatase"/>
</dbReference>
<sequence length="405" mass="45856">MNSFKLLANRITAYSPPLQDGAGEETEGTVCPEVTVDQIEDKDDPLPSPTPREPEEDAVPGSDDASVEQESVSSPEGSSWTSRVIMAILFFPNYMIIHPILLIYHFVAIPSWFTSKKTMATDVVVEEPRMPAPAQTSLRSQVLTASRPRSSSVASDDSVDISEPAESYVDPVKSSSCTQKYIIPSPLRLYPRSRNPERPKPRKKLVLDLDETLIHSLSRSQPRSAFSGAPSPKVIEIQLNGLASLYYVYKRPHCDYFLSEISKWYELQIFTASVREYADPIIDWLENTIRAKRRNLRDTPVFTKRYYRDHCTLRKGVGYVKDLSKFFAADELKSVVILDNSPVSYALHEDNAVMIEGWINDQHDRDLLNLLPMLRSLSRCIDVRYILGLRSGDKMFGQANPIRRP</sequence>
<feature type="compositionally biased region" description="Polar residues" evidence="1">
    <location>
        <begin position="68"/>
        <end position="77"/>
    </location>
</feature>
<dbReference type="PANTHER" id="PTHR12210">
    <property type="entry name" value="DULLARD PROTEIN PHOSPHATASE"/>
    <property type="match status" value="1"/>
</dbReference>
<name>A0A642US06_DIURU</name>
<dbReference type="VEuPathDB" id="FungiDB:DIURU_002028"/>
<gene>
    <name evidence="4" type="ORF">DIURU_002028</name>
</gene>
<evidence type="ECO:0000313" key="5">
    <source>
        <dbReference type="Proteomes" id="UP000449547"/>
    </source>
</evidence>
<dbReference type="SUPFAM" id="SSF56784">
    <property type="entry name" value="HAD-like"/>
    <property type="match status" value="1"/>
</dbReference>
<protein>
    <recommendedName>
        <fullName evidence="3">FCP1 homology domain-containing protein</fullName>
    </recommendedName>
</protein>
<dbReference type="InterPro" id="IPR036412">
    <property type="entry name" value="HAD-like_sf"/>
</dbReference>
<dbReference type="Pfam" id="PF03031">
    <property type="entry name" value="NIF"/>
    <property type="match status" value="1"/>
</dbReference>
<organism evidence="4 5">
    <name type="scientific">Diutina rugosa</name>
    <name type="common">Yeast</name>
    <name type="synonym">Candida rugosa</name>
    <dbReference type="NCBI Taxonomy" id="5481"/>
    <lineage>
        <taxon>Eukaryota</taxon>
        <taxon>Fungi</taxon>
        <taxon>Dikarya</taxon>
        <taxon>Ascomycota</taxon>
        <taxon>Saccharomycotina</taxon>
        <taxon>Pichiomycetes</taxon>
        <taxon>Debaryomycetaceae</taxon>
        <taxon>Diutina</taxon>
    </lineage>
</organism>
<proteinExistence type="predicted"/>
<dbReference type="PROSITE" id="PS50969">
    <property type="entry name" value="FCP1"/>
    <property type="match status" value="1"/>
</dbReference>
<feature type="region of interest" description="Disordered" evidence="1">
    <location>
        <begin position="34"/>
        <end position="77"/>
    </location>
</feature>
<feature type="compositionally biased region" description="Low complexity" evidence="1">
    <location>
        <begin position="145"/>
        <end position="156"/>
    </location>
</feature>
<dbReference type="InterPro" id="IPR050365">
    <property type="entry name" value="TIM50"/>
</dbReference>
<keyword evidence="5" id="KW-1185">Reference proteome</keyword>
<dbReference type="GO" id="GO:0016791">
    <property type="term" value="F:phosphatase activity"/>
    <property type="evidence" value="ECO:0007669"/>
    <property type="project" value="InterPro"/>
</dbReference>
<comment type="caution">
    <text evidence="4">The sequence shown here is derived from an EMBL/GenBank/DDBJ whole genome shotgun (WGS) entry which is preliminary data.</text>
</comment>
<feature type="transmembrane region" description="Helical" evidence="2">
    <location>
        <begin position="84"/>
        <end position="107"/>
    </location>
</feature>